<keyword evidence="2" id="KW-1133">Transmembrane helix</keyword>
<keyword evidence="5" id="KW-1185">Reference proteome</keyword>
<accession>A0A498K9N8</accession>
<proteinExistence type="predicted"/>
<protein>
    <recommendedName>
        <fullName evidence="3">RING-type domain-containing protein</fullName>
    </recommendedName>
</protein>
<evidence type="ECO:0000313" key="5">
    <source>
        <dbReference type="Proteomes" id="UP000290289"/>
    </source>
</evidence>
<evidence type="ECO:0000256" key="1">
    <source>
        <dbReference type="PROSITE-ProRule" id="PRU00175"/>
    </source>
</evidence>
<dbReference type="Proteomes" id="UP000290289">
    <property type="component" value="Chromosome 3"/>
</dbReference>
<dbReference type="GO" id="GO:0016740">
    <property type="term" value="F:transferase activity"/>
    <property type="evidence" value="ECO:0007669"/>
    <property type="project" value="InterPro"/>
</dbReference>
<dbReference type="PANTHER" id="PTHR46592">
    <property type="entry name" value="RING-H2 FINGER PROTEIN ATL67"/>
    <property type="match status" value="1"/>
</dbReference>
<dbReference type="InterPro" id="IPR001841">
    <property type="entry name" value="Znf_RING"/>
</dbReference>
<dbReference type="Gene3D" id="3.30.40.10">
    <property type="entry name" value="Zinc/RING finger domain, C3HC4 (zinc finger)"/>
    <property type="match status" value="1"/>
</dbReference>
<organism evidence="4 5">
    <name type="scientific">Malus domestica</name>
    <name type="common">Apple</name>
    <name type="synonym">Pyrus malus</name>
    <dbReference type="NCBI Taxonomy" id="3750"/>
    <lineage>
        <taxon>Eukaryota</taxon>
        <taxon>Viridiplantae</taxon>
        <taxon>Streptophyta</taxon>
        <taxon>Embryophyta</taxon>
        <taxon>Tracheophyta</taxon>
        <taxon>Spermatophyta</taxon>
        <taxon>Magnoliopsida</taxon>
        <taxon>eudicotyledons</taxon>
        <taxon>Gunneridae</taxon>
        <taxon>Pentapetalae</taxon>
        <taxon>rosids</taxon>
        <taxon>fabids</taxon>
        <taxon>Rosales</taxon>
        <taxon>Rosaceae</taxon>
        <taxon>Amygdaloideae</taxon>
        <taxon>Maleae</taxon>
        <taxon>Malus</taxon>
    </lineage>
</organism>
<gene>
    <name evidence="4" type="ORF">DVH24_002603</name>
</gene>
<keyword evidence="1" id="KW-0479">Metal-binding</keyword>
<dbReference type="GO" id="GO:0016567">
    <property type="term" value="P:protein ubiquitination"/>
    <property type="evidence" value="ECO:0007669"/>
    <property type="project" value="InterPro"/>
</dbReference>
<keyword evidence="1" id="KW-0863">Zinc-finger</keyword>
<dbReference type="Pfam" id="PF13639">
    <property type="entry name" value="zf-RING_2"/>
    <property type="match status" value="1"/>
</dbReference>
<reference evidence="4 5" key="1">
    <citation type="submission" date="2018-10" db="EMBL/GenBank/DDBJ databases">
        <title>A high-quality apple genome assembly.</title>
        <authorList>
            <person name="Hu J."/>
        </authorList>
    </citation>
    <scope>NUCLEOTIDE SEQUENCE [LARGE SCALE GENOMIC DNA]</scope>
    <source>
        <strain evidence="5">cv. HFTH1</strain>
        <tissue evidence="4">Young leaf</tissue>
    </source>
</reference>
<keyword evidence="1" id="KW-0862">Zinc</keyword>
<feature type="transmembrane region" description="Helical" evidence="2">
    <location>
        <begin position="12"/>
        <end position="29"/>
    </location>
</feature>
<feature type="domain" description="RING-type" evidence="3">
    <location>
        <begin position="209"/>
        <end position="251"/>
    </location>
</feature>
<dbReference type="PANTHER" id="PTHR46592:SF14">
    <property type="entry name" value="RING-TYPE DOMAIN-CONTAINING PROTEIN"/>
    <property type="match status" value="1"/>
</dbReference>
<dbReference type="EMBL" id="RDQH01000329">
    <property type="protein sequence ID" value="RXI02525.1"/>
    <property type="molecule type" value="Genomic_DNA"/>
</dbReference>
<comment type="caution">
    <text evidence="4">The sequence shown here is derived from an EMBL/GenBank/DDBJ whole genome shotgun (WGS) entry which is preliminary data.</text>
</comment>
<dbReference type="InterPro" id="IPR013083">
    <property type="entry name" value="Znf_RING/FYVE/PHD"/>
</dbReference>
<evidence type="ECO:0000313" key="4">
    <source>
        <dbReference type="EMBL" id="RXI02525.1"/>
    </source>
</evidence>
<dbReference type="GO" id="GO:0008270">
    <property type="term" value="F:zinc ion binding"/>
    <property type="evidence" value="ECO:0007669"/>
    <property type="project" value="UniProtKB-KW"/>
</dbReference>
<sequence length="308" mass="34276">MYVVPYIAPRYLCIFVFLCVCTIHGRIYVSPRSAGFCASTFGAVCGKRHKKLCRFSLNFSSHHCETFRTSSLSTVNLHNQEPRGKMTHHLLHREKMPAIAKFTAEPYASAPGVDVGYGIAITVNILVIISAIMLACYVCVKVKGSTGRGHTCDATSNYYEDRNHRFSTISNSTEPVVVLMGLDDPIIDSYLKLVLDESQRLPQRNDAVCSICLSDYKPKDQVRCIPDCHHCFHAECVDEWLRMSTTCLVCRNSPAPSAGPSPLSDLVPLAFNARVFIFKSPCDLDSNFLMYAVGVVRTNNLQLSTTNF</sequence>
<dbReference type="AlphaFoldDB" id="A0A498K9N8"/>
<dbReference type="CDD" id="cd16461">
    <property type="entry name" value="RING-H2_EL5-like"/>
    <property type="match status" value="1"/>
</dbReference>
<keyword evidence="2" id="KW-0812">Transmembrane</keyword>
<evidence type="ECO:0000256" key="2">
    <source>
        <dbReference type="SAM" id="Phobius"/>
    </source>
</evidence>
<keyword evidence="2" id="KW-0472">Membrane</keyword>
<dbReference type="SUPFAM" id="SSF57850">
    <property type="entry name" value="RING/U-box"/>
    <property type="match status" value="1"/>
</dbReference>
<dbReference type="PROSITE" id="PS50089">
    <property type="entry name" value="ZF_RING_2"/>
    <property type="match status" value="1"/>
</dbReference>
<evidence type="ECO:0000259" key="3">
    <source>
        <dbReference type="PROSITE" id="PS50089"/>
    </source>
</evidence>
<dbReference type="InterPro" id="IPR044289">
    <property type="entry name" value="ATL67-70"/>
</dbReference>
<name>A0A498K9N8_MALDO</name>
<dbReference type="SMART" id="SM00184">
    <property type="entry name" value="RING"/>
    <property type="match status" value="1"/>
</dbReference>
<feature type="transmembrane region" description="Helical" evidence="2">
    <location>
        <begin position="115"/>
        <end position="140"/>
    </location>
</feature>